<dbReference type="PANTHER" id="PTHR42704">
    <property type="entry name" value="RIBULOSE BISPHOSPHATE CARBOXYLASE"/>
    <property type="match status" value="1"/>
</dbReference>
<dbReference type="SFLD" id="SFLDS00014">
    <property type="entry name" value="RuBisCO"/>
    <property type="match status" value="1"/>
</dbReference>
<dbReference type="OrthoDB" id="9764279at2"/>
<evidence type="ECO:0000256" key="2">
    <source>
        <dbReference type="ARBA" id="ARBA00022723"/>
    </source>
</evidence>
<dbReference type="SFLD" id="SFLDG00301">
    <property type="entry name" value="RuBisCO-like_proteins"/>
    <property type="match status" value="1"/>
</dbReference>
<dbReference type="AlphaFoldDB" id="A0A418SUB2"/>
<evidence type="ECO:0000259" key="6">
    <source>
        <dbReference type="Pfam" id="PF02788"/>
    </source>
</evidence>
<dbReference type="Pfam" id="PF00016">
    <property type="entry name" value="RuBisCO_large"/>
    <property type="match status" value="1"/>
</dbReference>
<dbReference type="InterPro" id="IPR036376">
    <property type="entry name" value="RuBisCO_lsu_C_sf"/>
</dbReference>
<keyword evidence="3" id="KW-0460">Magnesium</keyword>
<accession>A0A418SUB2</accession>
<comment type="similarity">
    <text evidence="4">Belongs to the RuBisCO large chain family.</text>
</comment>
<evidence type="ECO:0000256" key="4">
    <source>
        <dbReference type="RuleBase" id="RU003834"/>
    </source>
</evidence>
<organism evidence="7 8">
    <name type="scientific">Paracoccus onubensis</name>
    <dbReference type="NCBI Taxonomy" id="1675788"/>
    <lineage>
        <taxon>Bacteria</taxon>
        <taxon>Pseudomonadati</taxon>
        <taxon>Pseudomonadota</taxon>
        <taxon>Alphaproteobacteria</taxon>
        <taxon>Rhodobacterales</taxon>
        <taxon>Paracoccaceae</taxon>
        <taxon>Paracoccus</taxon>
    </lineage>
</organism>
<keyword evidence="2" id="KW-0479">Metal-binding</keyword>
<evidence type="ECO:0000256" key="1">
    <source>
        <dbReference type="ARBA" id="ARBA00001946"/>
    </source>
</evidence>
<dbReference type="Pfam" id="PF02788">
    <property type="entry name" value="RuBisCO_large_N"/>
    <property type="match status" value="1"/>
</dbReference>
<dbReference type="EMBL" id="QZCG01000008">
    <property type="protein sequence ID" value="RJE84487.1"/>
    <property type="molecule type" value="Genomic_DNA"/>
</dbReference>
<dbReference type="PANTHER" id="PTHR42704:SF17">
    <property type="entry name" value="RIBULOSE BISPHOSPHATE CARBOXYLASE LARGE CHAIN"/>
    <property type="match status" value="1"/>
</dbReference>
<evidence type="ECO:0000313" key="8">
    <source>
        <dbReference type="Proteomes" id="UP000284202"/>
    </source>
</evidence>
<dbReference type="InterPro" id="IPR000685">
    <property type="entry name" value="RuBisCO_lsu_C"/>
</dbReference>
<evidence type="ECO:0000256" key="3">
    <source>
        <dbReference type="ARBA" id="ARBA00022842"/>
    </source>
</evidence>
<feature type="domain" description="Ribulose bisphosphate carboxylase large subunit C-terminal" evidence="5">
    <location>
        <begin position="135"/>
        <end position="414"/>
    </location>
</feature>
<name>A0A418SUB2_9RHOB</name>
<comment type="cofactor">
    <cofactor evidence="1">
        <name>Mg(2+)</name>
        <dbReference type="ChEBI" id="CHEBI:18420"/>
    </cofactor>
</comment>
<keyword evidence="8" id="KW-1185">Reference proteome</keyword>
<dbReference type="InterPro" id="IPR017443">
    <property type="entry name" value="RuBisCO_lsu_fd_N"/>
</dbReference>
<sequence>MIRATYHVETPCPIAEVAAMMAGEQSAGTFVRVEGETDDLRARFGATVVTTEEIGQSEVPTLRSAWAERKGLTGPRGIFRVVIDYPEDNVGVNLPTLASVVAGNLYDLGEVTGLKLMDVEVTPEYRARYDQPSMGIAGTRASVGVRDRPIFGTIIKPNIGLSAEEIAGLVGRLCEAGADFIKDDEIAGTHPHAPVDARIRAVMAEIRRYRDRTGKLVMMAFNITDETDAMRRHADLLAAEEGSCAMVSLNWAGMAAVQSLRRHSPLAIHGHRNGYGGMGRHPLLGMGVRAYQMLYRLAGIDHMHVHGMGGKFSDLDEDVTDAARHCLTPFLAGDDRVMPIFSSGQWAGTLPHTLAQVGSDDLMFLSGGGIMAHPGGPAAGLVSLRQAHEAVVAGVPLADHARSHRELAQAIATFGLKG</sequence>
<dbReference type="InterPro" id="IPR033966">
    <property type="entry name" value="RuBisCO"/>
</dbReference>
<reference evidence="8" key="1">
    <citation type="submission" date="2018-09" db="EMBL/GenBank/DDBJ databases">
        <title>Acidovorax cavernicola nov. sp. isolated from Gruta de las Maravillas (Aracena, Spain).</title>
        <authorList>
            <person name="Jurado V."/>
            <person name="Gutierrez-Patricio S."/>
            <person name="Gonzalez-Pimentel J.L."/>
            <person name="Miller A.Z."/>
            <person name="Laiz L."/>
            <person name="Saiz-Jimenez C."/>
        </authorList>
    </citation>
    <scope>NUCLEOTIDE SEQUENCE [LARGE SCALE GENOMIC DNA]</scope>
    <source>
        <strain evidence="8">1011MAR3C25</strain>
    </source>
</reference>
<dbReference type="SUPFAM" id="SSF54966">
    <property type="entry name" value="RuBisCO, large subunit, small (N-terminal) domain"/>
    <property type="match status" value="1"/>
</dbReference>
<dbReference type="RefSeq" id="WP_119749408.1">
    <property type="nucleotide sequence ID" value="NZ_QZCG01000008.1"/>
</dbReference>
<comment type="caution">
    <text evidence="7">The sequence shown here is derived from an EMBL/GenBank/DDBJ whole genome shotgun (WGS) entry which is preliminary data.</text>
</comment>
<evidence type="ECO:0000259" key="5">
    <source>
        <dbReference type="Pfam" id="PF00016"/>
    </source>
</evidence>
<gene>
    <name evidence="7" type="ORF">D3P04_12605</name>
</gene>
<dbReference type="Gene3D" id="3.30.70.150">
    <property type="entry name" value="RuBisCO large subunit, N-terminal domain"/>
    <property type="match status" value="1"/>
</dbReference>
<protein>
    <submittedName>
        <fullName evidence="7">Ribulose 1,5-bisphosphate carboxylase</fullName>
    </submittedName>
</protein>
<proteinExistence type="inferred from homology"/>
<dbReference type="PROSITE" id="PS00157">
    <property type="entry name" value="RUBISCO_LARGE"/>
    <property type="match status" value="1"/>
</dbReference>
<dbReference type="GO" id="GO:0016984">
    <property type="term" value="F:ribulose-bisphosphate carboxylase activity"/>
    <property type="evidence" value="ECO:0007669"/>
    <property type="project" value="InterPro"/>
</dbReference>
<dbReference type="SUPFAM" id="SSF51649">
    <property type="entry name" value="RuBisCo, C-terminal domain"/>
    <property type="match status" value="1"/>
</dbReference>
<dbReference type="InterPro" id="IPR020878">
    <property type="entry name" value="RuBisCo_large_chain_AS"/>
</dbReference>
<dbReference type="GO" id="GO:0015977">
    <property type="term" value="P:carbon fixation"/>
    <property type="evidence" value="ECO:0007669"/>
    <property type="project" value="InterPro"/>
</dbReference>
<evidence type="ECO:0000313" key="7">
    <source>
        <dbReference type="EMBL" id="RJE84487.1"/>
    </source>
</evidence>
<dbReference type="Gene3D" id="3.20.20.110">
    <property type="entry name" value="Ribulose bisphosphate carboxylase, large subunit, C-terminal domain"/>
    <property type="match status" value="1"/>
</dbReference>
<dbReference type="InterPro" id="IPR036422">
    <property type="entry name" value="RuBisCO_lsu_N_sf"/>
</dbReference>
<dbReference type="Proteomes" id="UP000284202">
    <property type="component" value="Unassembled WGS sequence"/>
</dbReference>
<dbReference type="GO" id="GO:0000287">
    <property type="term" value="F:magnesium ion binding"/>
    <property type="evidence" value="ECO:0007669"/>
    <property type="project" value="InterPro"/>
</dbReference>
<feature type="domain" description="Ribulose bisphosphate carboxylase large subunit ferrodoxin-like N-terminal" evidence="6">
    <location>
        <begin position="12"/>
        <end position="124"/>
    </location>
</feature>